<dbReference type="PANTHER" id="PTHR47186:SF3">
    <property type="entry name" value="OS09G0267800 PROTEIN"/>
    <property type="match status" value="1"/>
</dbReference>
<name>A0AAP0Q1B7_9MAGN</name>
<evidence type="ECO:0000313" key="3">
    <source>
        <dbReference type="Proteomes" id="UP001420932"/>
    </source>
</evidence>
<evidence type="ECO:0000313" key="2">
    <source>
        <dbReference type="EMBL" id="KAK9160061.1"/>
    </source>
</evidence>
<comment type="caution">
    <text evidence="2">The sequence shown here is derived from an EMBL/GenBank/DDBJ whole genome shotgun (WGS) entry which is preliminary data.</text>
</comment>
<dbReference type="Gene3D" id="3.80.10.10">
    <property type="entry name" value="Ribonuclease Inhibitor"/>
    <property type="match status" value="1"/>
</dbReference>
<dbReference type="PANTHER" id="PTHR47186">
    <property type="entry name" value="LEUCINE-RICH REPEAT-CONTAINING PROTEIN 57"/>
    <property type="match status" value="1"/>
</dbReference>
<dbReference type="Proteomes" id="UP001420932">
    <property type="component" value="Unassembled WGS sequence"/>
</dbReference>
<dbReference type="InterPro" id="IPR032675">
    <property type="entry name" value="LRR_dom_sf"/>
</dbReference>
<organism evidence="2 3">
    <name type="scientific">Stephania yunnanensis</name>
    <dbReference type="NCBI Taxonomy" id="152371"/>
    <lineage>
        <taxon>Eukaryota</taxon>
        <taxon>Viridiplantae</taxon>
        <taxon>Streptophyta</taxon>
        <taxon>Embryophyta</taxon>
        <taxon>Tracheophyta</taxon>
        <taxon>Spermatophyta</taxon>
        <taxon>Magnoliopsida</taxon>
        <taxon>Ranunculales</taxon>
        <taxon>Menispermaceae</taxon>
        <taxon>Menispermoideae</taxon>
        <taxon>Cissampelideae</taxon>
        <taxon>Stephania</taxon>
    </lineage>
</organism>
<keyword evidence="3" id="KW-1185">Reference proteome</keyword>
<sequence length="216" mass="24490">MSTASVLLIRYRPEVFADLLLLETLDVQRCILLEELPSKLNNLKHLRLPQHTLPKNLGELHSLQTISPILFISEEGDGRGIGELEHLSELRGILRIHKMENIRSIEEFEKSKLKEKKYINHVIMKWSEGESPKIETDAVEALQLPSMLEELRIEGFPGVKLPLDSLDHLVNLELVNRITLKEVTTSKAVKTAISAKNCPKLTTTSNMVVDLQTLNM</sequence>
<proteinExistence type="predicted"/>
<dbReference type="EMBL" id="JBBNAF010000003">
    <property type="protein sequence ID" value="KAK9160061.1"/>
    <property type="molecule type" value="Genomic_DNA"/>
</dbReference>
<protein>
    <recommendedName>
        <fullName evidence="1">R13L1/DRL21-like LRR repeat region domain-containing protein</fullName>
    </recommendedName>
</protein>
<accession>A0AAP0Q1B7</accession>
<dbReference type="AlphaFoldDB" id="A0AAP0Q1B7"/>
<dbReference type="Pfam" id="PF25019">
    <property type="entry name" value="LRR_R13L1-DRL21"/>
    <property type="match status" value="1"/>
</dbReference>
<feature type="domain" description="R13L1/DRL21-like LRR repeat region" evidence="1">
    <location>
        <begin position="81"/>
        <end position="184"/>
    </location>
</feature>
<evidence type="ECO:0000259" key="1">
    <source>
        <dbReference type="Pfam" id="PF25019"/>
    </source>
</evidence>
<dbReference type="InterPro" id="IPR056789">
    <property type="entry name" value="LRR_R13L1-DRL21"/>
</dbReference>
<gene>
    <name evidence="2" type="ORF">Syun_006402</name>
</gene>
<dbReference type="SUPFAM" id="SSF52058">
    <property type="entry name" value="L domain-like"/>
    <property type="match status" value="1"/>
</dbReference>
<reference evidence="2 3" key="1">
    <citation type="submission" date="2024-01" db="EMBL/GenBank/DDBJ databases">
        <title>Genome assemblies of Stephania.</title>
        <authorList>
            <person name="Yang L."/>
        </authorList>
    </citation>
    <scope>NUCLEOTIDE SEQUENCE [LARGE SCALE GENOMIC DNA]</scope>
    <source>
        <strain evidence="2">YNDBR</strain>
        <tissue evidence="2">Leaf</tissue>
    </source>
</reference>